<keyword evidence="1" id="KW-0560">Oxidoreductase</keyword>
<reference evidence="5 6" key="1">
    <citation type="submission" date="2020-08" db="EMBL/GenBank/DDBJ databases">
        <title>A Genomic Blueprint of the Chicken Gut Microbiome.</title>
        <authorList>
            <person name="Gilroy R."/>
            <person name="Ravi A."/>
            <person name="Getino M."/>
            <person name="Pursley I."/>
            <person name="Horton D.L."/>
            <person name="Alikhan N.-F."/>
            <person name="Baker D."/>
            <person name="Gharbi K."/>
            <person name="Hall N."/>
            <person name="Watson M."/>
            <person name="Adriaenssens E.M."/>
            <person name="Foster-Nyarko E."/>
            <person name="Jarju S."/>
            <person name="Secka A."/>
            <person name="Antonio M."/>
            <person name="Oren A."/>
            <person name="Chaudhuri R."/>
            <person name="La Ragione R.M."/>
            <person name="Hildebrand F."/>
            <person name="Pallen M.J."/>
        </authorList>
    </citation>
    <scope>NUCLEOTIDE SEQUENCE [LARGE SCALE GENOMIC DNA]</scope>
    <source>
        <strain evidence="5 6">Sa1CUA4</strain>
    </source>
</reference>
<dbReference type="Gene3D" id="2.40.110.10">
    <property type="entry name" value="Butyryl-CoA Dehydrogenase, subunit A, domain 2"/>
    <property type="match status" value="1"/>
</dbReference>
<gene>
    <name evidence="5" type="ORF">H9622_14650</name>
</gene>
<dbReference type="PANTHER" id="PTHR43884">
    <property type="entry name" value="ACYL-COA DEHYDROGENASE"/>
    <property type="match status" value="1"/>
</dbReference>
<dbReference type="InterPro" id="IPR013107">
    <property type="entry name" value="Acyl-CoA_DH_C"/>
</dbReference>
<dbReference type="InterPro" id="IPR037069">
    <property type="entry name" value="AcylCoA_DH/ox_N_sf"/>
</dbReference>
<dbReference type="InterPro" id="IPR013786">
    <property type="entry name" value="AcylCoA_DH/ox_N"/>
</dbReference>
<dbReference type="SUPFAM" id="SSF56645">
    <property type="entry name" value="Acyl-CoA dehydrogenase NM domain-like"/>
    <property type="match status" value="1"/>
</dbReference>
<evidence type="ECO:0000313" key="6">
    <source>
        <dbReference type="Proteomes" id="UP000602532"/>
    </source>
</evidence>
<dbReference type="SUPFAM" id="SSF47203">
    <property type="entry name" value="Acyl-CoA dehydrogenase C-terminal domain-like"/>
    <property type="match status" value="1"/>
</dbReference>
<comment type="caution">
    <text evidence="5">The sequence shown here is derived from an EMBL/GenBank/DDBJ whole genome shotgun (WGS) entry which is preliminary data.</text>
</comment>
<evidence type="ECO:0000259" key="3">
    <source>
        <dbReference type="Pfam" id="PF02771"/>
    </source>
</evidence>
<evidence type="ECO:0000313" key="5">
    <source>
        <dbReference type="EMBL" id="MBD8024823.1"/>
    </source>
</evidence>
<dbReference type="Pfam" id="PF08028">
    <property type="entry name" value="Acyl-CoA_dh_2"/>
    <property type="match status" value="1"/>
</dbReference>
<sequence>MSTPHCLRSSWHAAPANGGRRENGRVNDFDPTAYLPDDLLERIRERAPRHDRENTFPEADLDELRDAGYLAILVPAELGGAGLGLAEASALQQRLAGAAPATALAINMHLVWTGVAKVLSDRGVDALRFVQEGAVAGDVFGFGISEAGNDLVLFGSGTDAAPQADGGYAFTGTKIFTSLAPVWTQLGLHGLDTTSPDGPKMVYAFVPRSEESAGRIVTRDDWDTLGMRGTQSRTTELHCAVAPPERVARRIDPGPNPDPLVFGIFSVFELLLASVYTGIARRALDLAVAAAAKRTSKRTGKPYSQDPDIRWRIAGMALAYDALPPQLDALARDVDGLADHGTRWFSLLSGMKHRAVTAAKTIVDDAVLVAGGSSYFASNELGRLYRDVLAGLFHPSDPESAHSTVATAWLGPLED</sequence>
<feature type="domain" description="Acyl-CoA dehydrogenase C-terminal" evidence="4">
    <location>
        <begin position="271"/>
        <end position="394"/>
    </location>
</feature>
<dbReference type="Pfam" id="PF02771">
    <property type="entry name" value="Acyl-CoA_dh_N"/>
    <property type="match status" value="1"/>
</dbReference>
<dbReference type="PIRSF" id="PIRSF016578">
    <property type="entry name" value="HsaA"/>
    <property type="match status" value="1"/>
</dbReference>
<dbReference type="EMBL" id="JACSPM010000006">
    <property type="protein sequence ID" value="MBD8024823.1"/>
    <property type="molecule type" value="Genomic_DNA"/>
</dbReference>
<protein>
    <submittedName>
        <fullName evidence="5">Acyl-CoA/acyl-ACP dehydrogenase</fullName>
    </submittedName>
</protein>
<feature type="domain" description="Acyl-CoA dehydrogenase/oxidase N-terminal" evidence="3">
    <location>
        <begin position="41"/>
        <end position="110"/>
    </location>
</feature>
<feature type="compositionally biased region" description="Basic and acidic residues" evidence="2">
    <location>
        <begin position="19"/>
        <end position="28"/>
    </location>
</feature>
<proteinExistence type="predicted"/>
<dbReference type="InterPro" id="IPR009100">
    <property type="entry name" value="AcylCoA_DH/oxidase_NM_dom_sf"/>
</dbReference>
<dbReference type="Proteomes" id="UP000602532">
    <property type="component" value="Unassembled WGS sequence"/>
</dbReference>
<dbReference type="PANTHER" id="PTHR43884:SF25">
    <property type="entry name" value="ACYL-COA DEHYDROGENASE YDBM-RELATED"/>
    <property type="match status" value="1"/>
</dbReference>
<dbReference type="InterPro" id="IPR046373">
    <property type="entry name" value="Acyl-CoA_Oxase/DH_mid-dom_sf"/>
</dbReference>
<dbReference type="Gene3D" id="1.20.140.10">
    <property type="entry name" value="Butyryl-CoA Dehydrogenase, subunit A, domain 3"/>
    <property type="match status" value="1"/>
</dbReference>
<keyword evidence="6" id="KW-1185">Reference proteome</keyword>
<evidence type="ECO:0000259" key="4">
    <source>
        <dbReference type="Pfam" id="PF08028"/>
    </source>
</evidence>
<evidence type="ECO:0000256" key="2">
    <source>
        <dbReference type="SAM" id="MobiDB-lite"/>
    </source>
</evidence>
<accession>A0ABR8X6I4</accession>
<feature type="region of interest" description="Disordered" evidence="2">
    <location>
        <begin position="1"/>
        <end position="29"/>
    </location>
</feature>
<dbReference type="Gene3D" id="1.10.540.10">
    <property type="entry name" value="Acyl-CoA dehydrogenase/oxidase, N-terminal domain"/>
    <property type="match status" value="1"/>
</dbReference>
<name>A0ABR8X6I4_9MICO</name>
<dbReference type="InterPro" id="IPR036250">
    <property type="entry name" value="AcylCo_DH-like_C"/>
</dbReference>
<evidence type="ECO:0000256" key="1">
    <source>
        <dbReference type="ARBA" id="ARBA00023002"/>
    </source>
</evidence>
<organism evidence="5 6">
    <name type="scientific">Microbacterium gallinarum</name>
    <dbReference type="NCBI Taxonomy" id="2762209"/>
    <lineage>
        <taxon>Bacteria</taxon>
        <taxon>Bacillati</taxon>
        <taxon>Actinomycetota</taxon>
        <taxon>Actinomycetes</taxon>
        <taxon>Micrococcales</taxon>
        <taxon>Microbacteriaceae</taxon>
        <taxon>Microbacterium</taxon>
    </lineage>
</organism>